<dbReference type="InterPro" id="IPR027417">
    <property type="entry name" value="P-loop_NTPase"/>
</dbReference>
<feature type="region of interest" description="Disordered" evidence="11">
    <location>
        <begin position="434"/>
        <end position="457"/>
    </location>
</feature>
<keyword evidence="8 10" id="KW-0238">DNA-binding</keyword>
<evidence type="ECO:0000256" key="1">
    <source>
        <dbReference type="ARBA" id="ARBA00004123"/>
    </source>
</evidence>
<dbReference type="Pfam" id="PF17855">
    <property type="entry name" value="MCM_lid"/>
    <property type="match status" value="1"/>
</dbReference>
<evidence type="ECO:0000256" key="5">
    <source>
        <dbReference type="ARBA" id="ARBA00022801"/>
    </source>
</evidence>
<dbReference type="Pfam" id="PF14551">
    <property type="entry name" value="MCM_N"/>
    <property type="match status" value="1"/>
</dbReference>
<dbReference type="PRINTS" id="PR01657">
    <property type="entry name" value="MCMFAMILY"/>
</dbReference>
<proteinExistence type="inferred from homology"/>
<keyword evidence="3" id="KW-0235">DNA replication</keyword>
<reference evidence="13" key="1">
    <citation type="journal article" date="2022" name="bioRxiv">
        <title>Genomics of Preaxostyla Flagellates Illuminates Evolutionary Transitions and the Path Towards Mitochondrial Loss.</title>
        <authorList>
            <person name="Novak L.V.F."/>
            <person name="Treitli S.C."/>
            <person name="Pyrih J."/>
            <person name="Halakuc P."/>
            <person name="Pipaliya S.V."/>
            <person name="Vacek V."/>
            <person name="Brzon O."/>
            <person name="Soukal P."/>
            <person name="Eme L."/>
            <person name="Dacks J.B."/>
            <person name="Karnkowska A."/>
            <person name="Elias M."/>
            <person name="Hampl V."/>
        </authorList>
    </citation>
    <scope>NUCLEOTIDE SEQUENCE</scope>
    <source>
        <strain evidence="13">RCP-MX</strain>
    </source>
</reference>
<evidence type="ECO:0000256" key="8">
    <source>
        <dbReference type="ARBA" id="ARBA00023125"/>
    </source>
</evidence>
<dbReference type="PROSITE" id="PS00847">
    <property type="entry name" value="MCM_1"/>
    <property type="match status" value="1"/>
</dbReference>
<feature type="compositionally biased region" description="Low complexity" evidence="11">
    <location>
        <begin position="444"/>
        <end position="455"/>
    </location>
</feature>
<dbReference type="PANTHER" id="PTHR11630">
    <property type="entry name" value="DNA REPLICATION LICENSING FACTOR MCM FAMILY MEMBER"/>
    <property type="match status" value="1"/>
</dbReference>
<keyword evidence="5" id="KW-0378">Hydrolase</keyword>
<evidence type="ECO:0000256" key="4">
    <source>
        <dbReference type="ARBA" id="ARBA00022741"/>
    </source>
</evidence>
<evidence type="ECO:0000256" key="7">
    <source>
        <dbReference type="ARBA" id="ARBA00022840"/>
    </source>
</evidence>
<dbReference type="Gene3D" id="2.40.50.140">
    <property type="entry name" value="Nucleic acid-binding proteins"/>
    <property type="match status" value="1"/>
</dbReference>
<evidence type="ECO:0000313" key="13">
    <source>
        <dbReference type="EMBL" id="KAJ4457490.1"/>
    </source>
</evidence>
<dbReference type="Gene3D" id="3.40.50.300">
    <property type="entry name" value="P-loop containing nucleotide triphosphate hydrolases"/>
    <property type="match status" value="1"/>
</dbReference>
<evidence type="ECO:0000256" key="11">
    <source>
        <dbReference type="SAM" id="MobiDB-lite"/>
    </source>
</evidence>
<dbReference type="SUPFAM" id="SSF50249">
    <property type="entry name" value="Nucleic acid-binding proteins"/>
    <property type="match status" value="1"/>
</dbReference>
<gene>
    <name evidence="13" type="ORF">PAPYR_6963</name>
</gene>
<keyword evidence="4 10" id="KW-0547">Nucleotide-binding</keyword>
<dbReference type="EC" id="3.6.4.12" evidence="2"/>
<dbReference type="Proteomes" id="UP001141327">
    <property type="component" value="Unassembled WGS sequence"/>
</dbReference>
<accession>A0ABQ8UJ77</accession>
<evidence type="ECO:0000313" key="14">
    <source>
        <dbReference type="Proteomes" id="UP001141327"/>
    </source>
</evidence>
<keyword evidence="9" id="KW-0539">Nucleus</keyword>
<dbReference type="InterPro" id="IPR018525">
    <property type="entry name" value="MCM_CS"/>
</dbReference>
<dbReference type="EMBL" id="JAPMOS010000045">
    <property type="protein sequence ID" value="KAJ4457490.1"/>
    <property type="molecule type" value="Genomic_DNA"/>
</dbReference>
<evidence type="ECO:0000256" key="9">
    <source>
        <dbReference type="ARBA" id="ARBA00023242"/>
    </source>
</evidence>
<evidence type="ECO:0000256" key="10">
    <source>
        <dbReference type="RuleBase" id="RU004070"/>
    </source>
</evidence>
<protein>
    <recommendedName>
        <fullName evidence="2">DNA helicase</fullName>
        <ecNumber evidence="2">3.6.4.12</ecNumber>
    </recommendedName>
</protein>
<dbReference type="InterPro" id="IPR031327">
    <property type="entry name" value="MCM"/>
</dbReference>
<dbReference type="SMART" id="SM00382">
    <property type="entry name" value="AAA"/>
    <property type="match status" value="1"/>
</dbReference>
<feature type="domain" description="MCM C-terminal AAA(+) ATPase" evidence="12">
    <location>
        <begin position="274"/>
        <end position="443"/>
    </location>
</feature>
<comment type="similarity">
    <text evidence="10">Belongs to the MCM family.</text>
</comment>
<keyword evidence="14" id="KW-1185">Reference proteome</keyword>
<dbReference type="Pfam" id="PF17207">
    <property type="entry name" value="MCM_OB"/>
    <property type="match status" value="1"/>
</dbReference>
<dbReference type="SUPFAM" id="SSF52540">
    <property type="entry name" value="P-loop containing nucleoside triphosphate hydrolases"/>
    <property type="match status" value="1"/>
</dbReference>
<dbReference type="SMART" id="SM00350">
    <property type="entry name" value="MCM"/>
    <property type="match status" value="1"/>
</dbReference>
<evidence type="ECO:0000256" key="2">
    <source>
        <dbReference type="ARBA" id="ARBA00012551"/>
    </source>
</evidence>
<dbReference type="InterPro" id="IPR003593">
    <property type="entry name" value="AAA+_ATPase"/>
</dbReference>
<sequence length="668" mass="74054">MRTLIHFVRLTYSIESCRNFLIQFKSEDPDAPNYPETIQKIRNRAENALIVRLDDIARWEGVSEHPLDDPNTLVAHITRNTLRYAELFSRAVDEILVALPQTAEFHPDVIDVLNRHRLRAGVDEAREGPVPGDQAPGAPRRAVLGRAALATVITYTCEQCGCETFQEQTRGTKFTAFQQSGEVPVGHIPRQLPLHLRGDDLTGQLHPGDEVEVSGVFLPLPQTGFRAMRAGLLADTYLDVHHIRRAKERFQKSAVTPEQRDRIQQLVSLPTASVYARLAHAIAPEIYGHEDVKKALLLLMVGGPTRTLSDIIIRGDLNICLMGDPGVAKSQLLKQITRIAPRAIYTTGKGSSGVGLTAAVLRDKASGEMHLEGGALVMADRGVCCIDEFDKMEDSDKTAIHEVMEQQTVSLAKGGITTTLNARTSILAAANPVSGRYNRRKSPGRTSTSPPTTHRAPIDRHAPHLLAVSPPPCPPLPPALGRVQRRCSDKRLAQHILHVHRYGDAPDVTAADGEDNPETGPIDHELIRAYISTARMFEPHVPAALTEKIVEHYVAIRRDEETAEQPYTYTSPRSLLSILRLSQALARLRFDVSVIETDVDEALRLINVSKSMLYRATKADDRTERYAAVLERVVRAGHSEENFGRVLKQYEELGVLSVSESKTIIRWL</sequence>
<evidence type="ECO:0000256" key="3">
    <source>
        <dbReference type="ARBA" id="ARBA00022705"/>
    </source>
</evidence>
<dbReference type="InterPro" id="IPR027925">
    <property type="entry name" value="MCM_N"/>
</dbReference>
<dbReference type="Gene3D" id="3.30.1640.10">
    <property type="entry name" value="mini-chromosome maintenance (MCM) complex, chain A, domain 1"/>
    <property type="match status" value="1"/>
</dbReference>
<name>A0ABQ8UJ77_9EUKA</name>
<dbReference type="InterPro" id="IPR041562">
    <property type="entry name" value="MCM_lid"/>
</dbReference>
<dbReference type="InterPro" id="IPR033762">
    <property type="entry name" value="MCM_OB"/>
</dbReference>
<keyword evidence="7 10" id="KW-0067">ATP-binding</keyword>
<comment type="caution">
    <text evidence="13">The sequence shown here is derived from an EMBL/GenBank/DDBJ whole genome shotgun (WGS) entry which is preliminary data.</text>
</comment>
<dbReference type="InterPro" id="IPR001208">
    <property type="entry name" value="MCM_dom"/>
</dbReference>
<evidence type="ECO:0000259" key="12">
    <source>
        <dbReference type="PROSITE" id="PS50051"/>
    </source>
</evidence>
<dbReference type="Pfam" id="PF00493">
    <property type="entry name" value="MCM"/>
    <property type="match status" value="1"/>
</dbReference>
<organism evidence="13 14">
    <name type="scientific">Paratrimastix pyriformis</name>
    <dbReference type="NCBI Taxonomy" id="342808"/>
    <lineage>
        <taxon>Eukaryota</taxon>
        <taxon>Metamonada</taxon>
        <taxon>Preaxostyla</taxon>
        <taxon>Paratrimastigidae</taxon>
        <taxon>Paratrimastix</taxon>
    </lineage>
</organism>
<evidence type="ECO:0000256" key="6">
    <source>
        <dbReference type="ARBA" id="ARBA00022806"/>
    </source>
</evidence>
<comment type="subcellular location">
    <subcellularLocation>
        <location evidence="1">Nucleus</location>
    </subcellularLocation>
</comment>
<dbReference type="PROSITE" id="PS50051">
    <property type="entry name" value="MCM_2"/>
    <property type="match status" value="1"/>
</dbReference>
<dbReference type="PANTHER" id="PTHR11630:SF26">
    <property type="entry name" value="DNA REPLICATION LICENSING FACTOR MCM7"/>
    <property type="match status" value="1"/>
</dbReference>
<keyword evidence="6" id="KW-0347">Helicase</keyword>
<dbReference type="InterPro" id="IPR012340">
    <property type="entry name" value="NA-bd_OB-fold"/>
</dbReference>